<dbReference type="SUPFAM" id="SSF54637">
    <property type="entry name" value="Thioesterase/thiol ester dehydrase-isomerase"/>
    <property type="match status" value="1"/>
</dbReference>
<dbReference type="InterPro" id="IPR045023">
    <property type="entry name" value="FATA/B"/>
</dbReference>
<keyword evidence="9 11" id="KW-0443">Lipid metabolism</keyword>
<evidence type="ECO:0000256" key="5">
    <source>
        <dbReference type="ARBA" id="ARBA00022640"/>
    </source>
</evidence>
<accession>A0AA87ZTY8</accession>
<keyword evidence="15" id="KW-1185">Reference proteome</keyword>
<keyword evidence="4 11" id="KW-0150">Chloroplast</keyword>
<keyword evidence="8" id="KW-0809">Transit peptide</keyword>
<keyword evidence="3 11" id="KW-0444">Lipid biosynthesis</keyword>
<dbReference type="InterPro" id="IPR049427">
    <property type="entry name" value="Acyl-ACP_TE_C"/>
</dbReference>
<keyword evidence="10 11" id="KW-0275">Fatty acid biosynthesis</keyword>
<protein>
    <recommendedName>
        <fullName evidence="11">Acyl-[acyl-carrier-protein] hydrolase</fullName>
        <ecNumber evidence="11">3.1.2.-</ecNumber>
    </recommendedName>
</protein>
<proteinExistence type="inferred from homology"/>
<dbReference type="Proteomes" id="UP001187192">
    <property type="component" value="Unassembled WGS sequence"/>
</dbReference>
<dbReference type="PANTHER" id="PTHR31727">
    <property type="entry name" value="OLEOYL-ACYL CARRIER PROTEIN THIOESTERASE 1, CHLOROPLASTIC"/>
    <property type="match status" value="1"/>
</dbReference>
<dbReference type="FunFam" id="3.10.129.10:FF:000151">
    <property type="entry name" value="Acyl-[acyl-carrier-protein] hydrolase"/>
    <property type="match status" value="1"/>
</dbReference>
<dbReference type="GO" id="GO:0016297">
    <property type="term" value="F:fatty acyl-[ACP] hydrolase activity"/>
    <property type="evidence" value="ECO:0007669"/>
    <property type="project" value="InterPro"/>
</dbReference>
<dbReference type="Gene3D" id="3.10.129.10">
    <property type="entry name" value="Hotdog Thioesterase"/>
    <property type="match status" value="1"/>
</dbReference>
<keyword evidence="5 11" id="KW-0934">Plastid</keyword>
<evidence type="ECO:0000256" key="2">
    <source>
        <dbReference type="ARBA" id="ARBA00006500"/>
    </source>
</evidence>
<evidence type="ECO:0000256" key="8">
    <source>
        <dbReference type="ARBA" id="ARBA00022946"/>
    </source>
</evidence>
<dbReference type="AlphaFoldDB" id="A0AA87ZTY8"/>
<comment type="function">
    <text evidence="11">Plays an essential role in chain termination during de novo fatty acid synthesis.</text>
</comment>
<name>A0AA87ZTY8_FICCA</name>
<evidence type="ECO:0000313" key="15">
    <source>
        <dbReference type="Proteomes" id="UP001187192"/>
    </source>
</evidence>
<dbReference type="EC" id="3.1.2.-" evidence="11"/>
<evidence type="ECO:0000313" key="14">
    <source>
        <dbReference type="EMBL" id="GMN38670.1"/>
    </source>
</evidence>
<evidence type="ECO:0000256" key="11">
    <source>
        <dbReference type="RuleBase" id="RU363096"/>
    </source>
</evidence>
<evidence type="ECO:0000256" key="4">
    <source>
        <dbReference type="ARBA" id="ARBA00022528"/>
    </source>
</evidence>
<feature type="domain" description="Acyl-ACP thioesterase N-terminal hotdog" evidence="12">
    <location>
        <begin position="99"/>
        <end position="233"/>
    </location>
</feature>
<evidence type="ECO:0000256" key="10">
    <source>
        <dbReference type="ARBA" id="ARBA00023160"/>
    </source>
</evidence>
<dbReference type="Pfam" id="PF01643">
    <property type="entry name" value="Acyl-ACP_TE"/>
    <property type="match status" value="1"/>
</dbReference>
<feature type="domain" description="Acyl-ACP thioesterase-like C-terminal" evidence="13">
    <location>
        <begin position="258"/>
        <end position="305"/>
    </location>
</feature>
<organism evidence="14 15">
    <name type="scientific">Ficus carica</name>
    <name type="common">Common fig</name>
    <dbReference type="NCBI Taxonomy" id="3494"/>
    <lineage>
        <taxon>Eukaryota</taxon>
        <taxon>Viridiplantae</taxon>
        <taxon>Streptophyta</taxon>
        <taxon>Embryophyta</taxon>
        <taxon>Tracheophyta</taxon>
        <taxon>Spermatophyta</taxon>
        <taxon>Magnoliopsida</taxon>
        <taxon>eudicotyledons</taxon>
        <taxon>Gunneridae</taxon>
        <taxon>Pentapetalae</taxon>
        <taxon>rosids</taxon>
        <taxon>fabids</taxon>
        <taxon>Rosales</taxon>
        <taxon>Moraceae</taxon>
        <taxon>Ficeae</taxon>
        <taxon>Ficus</taxon>
    </lineage>
</organism>
<dbReference type="GO" id="GO:0009507">
    <property type="term" value="C:chloroplast"/>
    <property type="evidence" value="ECO:0007669"/>
    <property type="project" value="UniProtKB-SubCell"/>
</dbReference>
<keyword evidence="6 11" id="KW-0378">Hydrolase</keyword>
<dbReference type="CDD" id="cd00586">
    <property type="entry name" value="4HBT"/>
    <property type="match status" value="1"/>
</dbReference>
<evidence type="ECO:0000256" key="3">
    <source>
        <dbReference type="ARBA" id="ARBA00022516"/>
    </source>
</evidence>
<dbReference type="GO" id="GO:0000036">
    <property type="term" value="F:acyl carrier activity"/>
    <property type="evidence" value="ECO:0007669"/>
    <property type="project" value="TreeGrafter"/>
</dbReference>
<sequence length="381" mass="42629">MAAAFSCPTSYVTCSSNRDNHLHDQNMKSLSNIKINGASPRSAGKADMLSQKIGAATTSVASVTKNDSLTAEQIRQKIPTKKQLVDPFRQGLIIEGGVGYRQTVVVRSYEVGPDKTATLESILNLLQETALNHVWMSGLLSDGFGATHGMMRNNLIWVVSRMQVQVDQYPIWGEIVEIDTWVGASGKNGMRRDWLIRSQATGHILGRATSVWVMMNRQTRRLSKIPEEVRAEISPWHIEKHAIKEDVPEKIVKLDDKAKYINNDLKTIPDHILESHQLSEITLEYRRECGSSDIVQSLCHPDEDEILNNKAVNEDINDITIMNGFSLAAEIMKGSGLLGSFEKGPLRYTHLLQTKAEPKNEEIVRGRTAWKKKLPTILFST</sequence>
<dbReference type="PANTHER" id="PTHR31727:SF10">
    <property type="entry name" value="ACYL-[ACYL-CARRIER-PROTEIN] HYDROLASE"/>
    <property type="match status" value="1"/>
</dbReference>
<dbReference type="EMBL" id="BTGU01000008">
    <property type="protein sequence ID" value="GMN38670.1"/>
    <property type="molecule type" value="Genomic_DNA"/>
</dbReference>
<evidence type="ECO:0000256" key="6">
    <source>
        <dbReference type="ARBA" id="ARBA00022801"/>
    </source>
</evidence>
<dbReference type="Pfam" id="PF20791">
    <property type="entry name" value="Acyl-ACP_TE_C"/>
    <property type="match status" value="1"/>
</dbReference>
<keyword evidence="7 11" id="KW-0276">Fatty acid metabolism</keyword>
<dbReference type="InterPro" id="IPR029069">
    <property type="entry name" value="HotDog_dom_sf"/>
</dbReference>
<comment type="subcellular location">
    <subcellularLocation>
        <location evidence="1 11">Plastid</location>
        <location evidence="1 11">Chloroplast</location>
    </subcellularLocation>
</comment>
<dbReference type="InterPro" id="IPR002864">
    <property type="entry name" value="Acyl-ACP_thioesterase_NHD"/>
</dbReference>
<evidence type="ECO:0000256" key="1">
    <source>
        <dbReference type="ARBA" id="ARBA00004229"/>
    </source>
</evidence>
<reference evidence="14" key="1">
    <citation type="submission" date="2023-07" db="EMBL/GenBank/DDBJ databases">
        <title>draft genome sequence of fig (Ficus carica).</title>
        <authorList>
            <person name="Takahashi T."/>
            <person name="Nishimura K."/>
        </authorList>
    </citation>
    <scope>NUCLEOTIDE SEQUENCE</scope>
</reference>
<comment type="similarity">
    <text evidence="2 11">Belongs to the acyl-ACP thioesterase family.</text>
</comment>
<evidence type="ECO:0000256" key="9">
    <source>
        <dbReference type="ARBA" id="ARBA00023098"/>
    </source>
</evidence>
<evidence type="ECO:0000259" key="12">
    <source>
        <dbReference type="Pfam" id="PF01643"/>
    </source>
</evidence>
<evidence type="ECO:0000256" key="7">
    <source>
        <dbReference type="ARBA" id="ARBA00022832"/>
    </source>
</evidence>
<comment type="caution">
    <text evidence="14">The sequence shown here is derived from an EMBL/GenBank/DDBJ whole genome shotgun (WGS) entry which is preliminary data.</text>
</comment>
<evidence type="ECO:0000259" key="13">
    <source>
        <dbReference type="Pfam" id="PF20791"/>
    </source>
</evidence>
<gene>
    <name evidence="14" type="ORF">TIFTF001_007904</name>
</gene>